<dbReference type="PROSITE" id="PS50883">
    <property type="entry name" value="EAL"/>
    <property type="match status" value="1"/>
</dbReference>
<sequence>MNDLVLQIERGGVLLEFWGQTENSVFMPSDDSLGKNIYEIMPAEIAQPIMACVEKALQSNDPQSFEYQCWTSGCHYEVRFVVCGKDKVTVIVSYISEHKETEDKLKYHDSLTDLPSRYMFNDRLEQAIARAEREKQMLAILFLDIDNFDNFKHINDMMVHKMGDQLLQKIARRVMIGMRKTDSIFRFSTEAAGHLMARLGEDEFTILLTDIKNVQDPAIAAQRIINLLSEPFVAGSQEVFVTASVGIALYPSDGKDIDTLLGNADMAMCQAKSRGKNNYQYYSESLNNLAVKRLAIENKLQKALDLNEFMLFYQPQIDISTGRMIGAEALIRWMQPDLVLVKAGEFIPLAENTGLILPIGEWVLRTACSEGKGWQKAGLKPIGVTVNVSSIQFTQENFVEKVSRILSDTGLDPKYLQLELTESAIMKNIENTINKLHSLRAMGIQIAIDDFGTGYSSLSYLKRFPVSTLKIDYSFVRNLVTNPSDQAIVNAIVNLAHNFNLEVIAEGVENKKQLELLHKCGCEGAQGFLICPPVNPVILTEFIKKDKR</sequence>
<dbReference type="SMART" id="SM00052">
    <property type="entry name" value="EAL"/>
    <property type="match status" value="1"/>
</dbReference>
<dbReference type="SUPFAM" id="SSF55785">
    <property type="entry name" value="PYP-like sensor domain (PAS domain)"/>
    <property type="match status" value="1"/>
</dbReference>
<dbReference type="CDD" id="cd01949">
    <property type="entry name" value="GGDEF"/>
    <property type="match status" value="1"/>
</dbReference>
<dbReference type="SUPFAM" id="SSF55073">
    <property type="entry name" value="Nucleotide cyclase"/>
    <property type="match status" value="1"/>
</dbReference>
<dbReference type="InterPro" id="IPR035919">
    <property type="entry name" value="EAL_sf"/>
</dbReference>
<accession>A0A2U3QEI7</accession>
<dbReference type="InterPro" id="IPR035965">
    <property type="entry name" value="PAS-like_dom_sf"/>
</dbReference>
<feature type="domain" description="EAL" evidence="1">
    <location>
        <begin position="293"/>
        <end position="547"/>
    </location>
</feature>
<reference evidence="4" key="1">
    <citation type="submission" date="2018-03" db="EMBL/GenBank/DDBJ databases">
        <authorList>
            <person name="Zecchin S."/>
        </authorList>
    </citation>
    <scope>NUCLEOTIDE SEQUENCE [LARGE SCALE GENOMIC DNA]</scope>
</reference>
<dbReference type="InterPro" id="IPR000160">
    <property type="entry name" value="GGDEF_dom"/>
</dbReference>
<dbReference type="AlphaFoldDB" id="A0A2U3QEI7"/>
<dbReference type="OrthoDB" id="9814202at2"/>
<evidence type="ECO:0000259" key="2">
    <source>
        <dbReference type="PROSITE" id="PS50887"/>
    </source>
</evidence>
<dbReference type="EMBL" id="OUUY01000024">
    <property type="protein sequence ID" value="SPP99794.1"/>
    <property type="molecule type" value="Genomic_DNA"/>
</dbReference>
<protein>
    <recommendedName>
        <fullName evidence="5">Diguanylate cyclase</fullName>
    </recommendedName>
</protein>
<dbReference type="InterPro" id="IPR001633">
    <property type="entry name" value="EAL_dom"/>
</dbReference>
<dbReference type="Gene3D" id="3.20.20.450">
    <property type="entry name" value="EAL domain"/>
    <property type="match status" value="1"/>
</dbReference>
<evidence type="ECO:0000313" key="3">
    <source>
        <dbReference type="EMBL" id="SPP99794.1"/>
    </source>
</evidence>
<dbReference type="PANTHER" id="PTHR44757:SF2">
    <property type="entry name" value="BIOFILM ARCHITECTURE MAINTENANCE PROTEIN MBAA"/>
    <property type="match status" value="1"/>
</dbReference>
<dbReference type="PANTHER" id="PTHR44757">
    <property type="entry name" value="DIGUANYLATE CYCLASE DGCP"/>
    <property type="match status" value="1"/>
</dbReference>
<dbReference type="NCBIfam" id="TIGR00254">
    <property type="entry name" value="GGDEF"/>
    <property type="match status" value="1"/>
</dbReference>
<keyword evidence="4" id="KW-1185">Reference proteome</keyword>
<dbReference type="FunFam" id="3.20.20.450:FF:000001">
    <property type="entry name" value="Cyclic di-GMP phosphodiesterase yahA"/>
    <property type="match status" value="1"/>
</dbReference>
<dbReference type="Proteomes" id="UP000245125">
    <property type="component" value="Unassembled WGS sequence"/>
</dbReference>
<dbReference type="InterPro" id="IPR052155">
    <property type="entry name" value="Biofilm_reg_signaling"/>
</dbReference>
<dbReference type="Pfam" id="PF00563">
    <property type="entry name" value="EAL"/>
    <property type="match status" value="1"/>
</dbReference>
<evidence type="ECO:0000259" key="1">
    <source>
        <dbReference type="PROSITE" id="PS50883"/>
    </source>
</evidence>
<dbReference type="SMART" id="SM00267">
    <property type="entry name" value="GGDEF"/>
    <property type="match status" value="1"/>
</dbReference>
<dbReference type="InterPro" id="IPR029787">
    <property type="entry name" value="Nucleotide_cyclase"/>
</dbReference>
<dbReference type="Gene3D" id="3.30.450.20">
    <property type="entry name" value="PAS domain"/>
    <property type="match status" value="1"/>
</dbReference>
<organism evidence="3 4">
    <name type="scientific">Candidatus Sulfobium mesophilum</name>
    <dbReference type="NCBI Taxonomy" id="2016548"/>
    <lineage>
        <taxon>Bacteria</taxon>
        <taxon>Pseudomonadati</taxon>
        <taxon>Nitrospirota</taxon>
        <taxon>Nitrospiria</taxon>
        <taxon>Nitrospirales</taxon>
        <taxon>Nitrospiraceae</taxon>
        <taxon>Candidatus Sulfobium</taxon>
    </lineage>
</organism>
<gene>
    <name evidence="3" type="ORF">NBG4_120001</name>
</gene>
<evidence type="ECO:0008006" key="5">
    <source>
        <dbReference type="Google" id="ProtNLM"/>
    </source>
</evidence>
<dbReference type="SUPFAM" id="SSF141868">
    <property type="entry name" value="EAL domain-like"/>
    <property type="match status" value="1"/>
</dbReference>
<feature type="domain" description="GGDEF" evidence="2">
    <location>
        <begin position="136"/>
        <end position="284"/>
    </location>
</feature>
<dbReference type="Gene3D" id="3.30.70.270">
    <property type="match status" value="1"/>
</dbReference>
<proteinExistence type="predicted"/>
<dbReference type="CDD" id="cd01948">
    <property type="entry name" value="EAL"/>
    <property type="match status" value="1"/>
</dbReference>
<name>A0A2U3QEI7_9BACT</name>
<dbReference type="PROSITE" id="PS50887">
    <property type="entry name" value="GGDEF"/>
    <property type="match status" value="1"/>
</dbReference>
<dbReference type="InterPro" id="IPR043128">
    <property type="entry name" value="Rev_trsase/Diguanyl_cyclase"/>
</dbReference>
<dbReference type="Pfam" id="PF00990">
    <property type="entry name" value="GGDEF"/>
    <property type="match status" value="1"/>
</dbReference>
<evidence type="ECO:0000313" key="4">
    <source>
        <dbReference type="Proteomes" id="UP000245125"/>
    </source>
</evidence>